<feature type="region of interest" description="Disordered" evidence="6">
    <location>
        <begin position="112"/>
        <end position="142"/>
    </location>
</feature>
<feature type="compositionally biased region" description="Low complexity" evidence="6">
    <location>
        <begin position="120"/>
        <end position="132"/>
    </location>
</feature>
<evidence type="ECO:0000256" key="4">
    <source>
        <dbReference type="ARBA" id="ARBA00057875"/>
    </source>
</evidence>
<comment type="similarity">
    <text evidence="1">Belongs to the universal ribosomal protein uL1 family.</text>
</comment>
<feature type="compositionally biased region" description="Polar residues" evidence="6">
    <location>
        <begin position="70"/>
        <end position="82"/>
    </location>
</feature>
<accession>A0AAP0MWK8</accession>
<dbReference type="FunFam" id="3.40.50.790:FF:000001">
    <property type="entry name" value="50S ribosomal protein L1"/>
    <property type="match status" value="1"/>
</dbReference>
<comment type="caution">
    <text evidence="7">The sequence shown here is derived from an EMBL/GenBank/DDBJ whole genome shotgun (WGS) entry which is preliminary data.</text>
</comment>
<evidence type="ECO:0000256" key="3">
    <source>
        <dbReference type="ARBA" id="ARBA00023274"/>
    </source>
</evidence>
<organism evidence="7 8">
    <name type="scientific">Citrus x changshan-huyou</name>
    <dbReference type="NCBI Taxonomy" id="2935761"/>
    <lineage>
        <taxon>Eukaryota</taxon>
        <taxon>Viridiplantae</taxon>
        <taxon>Streptophyta</taxon>
        <taxon>Embryophyta</taxon>
        <taxon>Tracheophyta</taxon>
        <taxon>Spermatophyta</taxon>
        <taxon>Magnoliopsida</taxon>
        <taxon>eudicotyledons</taxon>
        <taxon>Gunneridae</taxon>
        <taxon>Pentapetalae</taxon>
        <taxon>rosids</taxon>
        <taxon>malvids</taxon>
        <taxon>Sapindales</taxon>
        <taxon>Rutaceae</taxon>
        <taxon>Aurantioideae</taxon>
        <taxon>Citrus</taxon>
    </lineage>
</organism>
<gene>
    <name evidence="7" type="ORF">WN944_010115</name>
</gene>
<evidence type="ECO:0000256" key="6">
    <source>
        <dbReference type="SAM" id="MobiDB-lite"/>
    </source>
</evidence>
<dbReference type="GO" id="GO:1990904">
    <property type="term" value="C:ribonucleoprotein complex"/>
    <property type="evidence" value="ECO:0007669"/>
    <property type="project" value="UniProtKB-KW"/>
</dbReference>
<evidence type="ECO:0000256" key="1">
    <source>
        <dbReference type="ARBA" id="ARBA00010531"/>
    </source>
</evidence>
<evidence type="ECO:0000256" key="2">
    <source>
        <dbReference type="ARBA" id="ARBA00022980"/>
    </source>
</evidence>
<feature type="region of interest" description="Disordered" evidence="6">
    <location>
        <begin position="36"/>
        <end position="86"/>
    </location>
</feature>
<evidence type="ECO:0000313" key="8">
    <source>
        <dbReference type="Proteomes" id="UP001428341"/>
    </source>
</evidence>
<proteinExistence type="inferred from homology"/>
<dbReference type="Proteomes" id="UP001428341">
    <property type="component" value="Unassembled WGS sequence"/>
</dbReference>
<dbReference type="Gene3D" id="3.40.50.790">
    <property type="match status" value="1"/>
</dbReference>
<reference evidence="7 8" key="1">
    <citation type="submission" date="2024-05" db="EMBL/GenBank/DDBJ databases">
        <title>Haplotype-resolved chromosome-level genome assembly of Huyou (Citrus changshanensis).</title>
        <authorList>
            <person name="Miao C."/>
            <person name="Chen W."/>
            <person name="Wu Y."/>
            <person name="Wang L."/>
            <person name="Zhao S."/>
            <person name="Grierson D."/>
            <person name="Xu C."/>
            <person name="Chen K."/>
        </authorList>
    </citation>
    <scope>NUCLEOTIDE SEQUENCE [LARGE SCALE GENOMIC DNA]</scope>
    <source>
        <strain evidence="7">01-14</strain>
        <tissue evidence="7">Leaf</tissue>
    </source>
</reference>
<dbReference type="Pfam" id="PF00687">
    <property type="entry name" value="Ribosomal_L1"/>
    <property type="match status" value="1"/>
</dbReference>
<dbReference type="InterPro" id="IPR023674">
    <property type="entry name" value="Ribosomal_uL1-like"/>
</dbReference>
<dbReference type="EMBL" id="JBCGBO010000002">
    <property type="protein sequence ID" value="KAK9221687.1"/>
    <property type="molecule type" value="Genomic_DNA"/>
</dbReference>
<dbReference type="InterPro" id="IPR016095">
    <property type="entry name" value="Ribosomal_uL1_3-a/b-sand"/>
</dbReference>
<evidence type="ECO:0000313" key="7">
    <source>
        <dbReference type="EMBL" id="KAK9221687.1"/>
    </source>
</evidence>
<dbReference type="InterPro" id="IPR028364">
    <property type="entry name" value="Ribosomal_uL1/biogenesis"/>
</dbReference>
<comment type="function">
    <text evidence="4">This protein binds directly to 23S ribosomal RNA.</text>
</comment>
<dbReference type="Gene3D" id="3.30.190.20">
    <property type="match status" value="1"/>
</dbReference>
<dbReference type="SUPFAM" id="SSF56808">
    <property type="entry name" value="Ribosomal protein L1"/>
    <property type="match status" value="1"/>
</dbReference>
<protein>
    <recommendedName>
        <fullName evidence="5">CL1</fullName>
    </recommendedName>
</protein>
<keyword evidence="2" id="KW-0689">Ribosomal protein</keyword>
<dbReference type="PANTHER" id="PTHR36427">
    <property type="entry name" value="54S RIBOSOMAL PROTEIN L1, MITOCHONDRIAL"/>
    <property type="match status" value="1"/>
</dbReference>
<dbReference type="PANTHER" id="PTHR36427:SF4">
    <property type="entry name" value="RIBOSOMAL PROTEIN L1P_L10E FAMILY"/>
    <property type="match status" value="1"/>
</dbReference>
<keyword evidence="8" id="KW-1185">Reference proteome</keyword>
<sequence length="475" mass="52743">MAAVRLLLSQARRHCLTKPHASPSVTFQRTLCSSTAVQNDDESQNPPKQPIPVVSYASKPKDESNAPIENAQQQQHELQSDNPPRDFQAEEARTGLTREDIRYLKDVPTITPVSYPSRVAPLPEAGEPASGEAEGEGDGERRRIQSEKKTLRFMRVPEQAQVSVPYPLLIKPESKKKESRPVLDLMDAIKQVKANAKAKFDETVEAHVRLAIPPRKTELIVRGTMNLPHGDKKAVRVAFFAEGADAEEARAAGADIVGGLELIEEIASSGKLDVEKCFSTRQFMPRLFKISKILNQHGLMPNPKQGTVTNDVARAVQEAKQGHIKFKMDNTSNVHVGLGKVSLKEELLRENVGAFVNSLLLAKPAGLKKSKLHMLFTFLFIVHGVLTWHICVDVFSSWELISYLHPFPYGQDLMNSTSSFYFFAASKFAGYVNSFHMCSTLVNSLHLLNLQMGPSFPVSIQSLSRALDQYNKVAH</sequence>
<dbReference type="GO" id="GO:0005840">
    <property type="term" value="C:ribosome"/>
    <property type="evidence" value="ECO:0007669"/>
    <property type="project" value="UniProtKB-KW"/>
</dbReference>
<keyword evidence="3" id="KW-0687">Ribonucleoprotein</keyword>
<dbReference type="AlphaFoldDB" id="A0AAP0MWK8"/>
<evidence type="ECO:0000256" key="5">
    <source>
        <dbReference type="ARBA" id="ARBA00082680"/>
    </source>
</evidence>
<name>A0AAP0MWK8_9ROSI</name>
<dbReference type="CDD" id="cd00403">
    <property type="entry name" value="Ribosomal_L1"/>
    <property type="match status" value="1"/>
</dbReference>